<reference evidence="1" key="1">
    <citation type="submission" date="2019-10" db="EMBL/GenBank/DDBJ databases">
        <title>Conservation and host-specific expression of non-tandemly repeated heterogenous ribosome RNA gene in arbuscular mycorrhizal fungi.</title>
        <authorList>
            <person name="Maeda T."/>
            <person name="Kobayashi Y."/>
            <person name="Nakagawa T."/>
            <person name="Ezawa T."/>
            <person name="Yamaguchi K."/>
            <person name="Bino T."/>
            <person name="Nishimoto Y."/>
            <person name="Shigenobu S."/>
            <person name="Kawaguchi M."/>
        </authorList>
    </citation>
    <scope>NUCLEOTIDE SEQUENCE</scope>
    <source>
        <strain evidence="1">HR1</strain>
    </source>
</reference>
<name>A0A8H3QZY4_9GLOM</name>
<organism evidence="1 2">
    <name type="scientific">Rhizophagus clarus</name>
    <dbReference type="NCBI Taxonomy" id="94130"/>
    <lineage>
        <taxon>Eukaryota</taxon>
        <taxon>Fungi</taxon>
        <taxon>Fungi incertae sedis</taxon>
        <taxon>Mucoromycota</taxon>
        <taxon>Glomeromycotina</taxon>
        <taxon>Glomeromycetes</taxon>
        <taxon>Glomerales</taxon>
        <taxon>Glomeraceae</taxon>
        <taxon>Rhizophagus</taxon>
    </lineage>
</organism>
<evidence type="ECO:0000313" key="2">
    <source>
        <dbReference type="Proteomes" id="UP000615446"/>
    </source>
</evidence>
<dbReference type="Proteomes" id="UP000615446">
    <property type="component" value="Unassembled WGS sequence"/>
</dbReference>
<accession>A0A8H3QZY4</accession>
<comment type="caution">
    <text evidence="1">The sequence shown here is derived from an EMBL/GenBank/DDBJ whole genome shotgun (WGS) entry which is preliminary data.</text>
</comment>
<proteinExistence type="predicted"/>
<sequence>MKSLISSIRTIRTQISINHNIVDISTSASTSCLVELGPWERTLIHSLIALSLALVVYAAWDPRVEGDLLAVKLIEHNYNPSYFI</sequence>
<protein>
    <submittedName>
        <fullName evidence="1">Uncharacterized protein</fullName>
    </submittedName>
</protein>
<dbReference type="EMBL" id="BLAL01000261">
    <property type="protein sequence ID" value="GES97717.1"/>
    <property type="molecule type" value="Genomic_DNA"/>
</dbReference>
<dbReference type="AlphaFoldDB" id="A0A8H3QZY4"/>
<gene>
    <name evidence="1" type="ORF">RCL2_002429400</name>
</gene>
<evidence type="ECO:0000313" key="1">
    <source>
        <dbReference type="EMBL" id="GES97717.1"/>
    </source>
</evidence>